<dbReference type="Gene3D" id="2.40.30.170">
    <property type="match status" value="1"/>
</dbReference>
<feature type="region of interest" description="Disordered" evidence="3">
    <location>
        <begin position="382"/>
        <end position="402"/>
    </location>
</feature>
<evidence type="ECO:0000256" key="2">
    <source>
        <dbReference type="ARBA" id="ARBA00009477"/>
    </source>
</evidence>
<proteinExistence type="inferred from homology"/>
<evidence type="ECO:0000259" key="6">
    <source>
        <dbReference type="Pfam" id="PF25990"/>
    </source>
</evidence>
<feature type="domain" description="Multidrug resistance protein MdtA-like barrel-sandwich hybrid" evidence="5">
    <location>
        <begin position="64"/>
        <end position="252"/>
    </location>
</feature>
<evidence type="ECO:0000259" key="5">
    <source>
        <dbReference type="Pfam" id="PF25917"/>
    </source>
</evidence>
<gene>
    <name evidence="7" type="ORF">A10D4_07460</name>
</gene>
<dbReference type="PRINTS" id="PR01490">
    <property type="entry name" value="RTXTOXIND"/>
</dbReference>
<dbReference type="InterPro" id="IPR050739">
    <property type="entry name" value="MFP"/>
</dbReference>
<comment type="similarity">
    <text evidence="2">Belongs to the membrane fusion protein (MFP) (TC 8.A.1) family.</text>
</comment>
<dbReference type="RefSeq" id="WP_008488703.1">
    <property type="nucleotide sequence ID" value="NZ_AMRG01000008.1"/>
</dbReference>
<evidence type="ECO:0000256" key="3">
    <source>
        <dbReference type="SAM" id="MobiDB-lite"/>
    </source>
</evidence>
<feature type="transmembrane region" description="Helical" evidence="4">
    <location>
        <begin position="28"/>
        <end position="47"/>
    </location>
</feature>
<dbReference type="PANTHER" id="PTHR30386">
    <property type="entry name" value="MEMBRANE FUSION SUBUNIT OF EMRAB-TOLC MULTIDRUG EFFLUX PUMP"/>
    <property type="match status" value="1"/>
</dbReference>
<name>K2KAW8_9GAMM</name>
<protein>
    <submittedName>
        <fullName evidence="7">Secretion protein HlyD family protein</fullName>
    </submittedName>
</protein>
<dbReference type="InterPro" id="IPR058636">
    <property type="entry name" value="Beta-barrel_YknX"/>
</dbReference>
<dbReference type="Gene3D" id="2.40.50.100">
    <property type="match status" value="1"/>
</dbReference>
<keyword evidence="4" id="KW-0472">Membrane</keyword>
<dbReference type="eggNOG" id="COG1566">
    <property type="taxonomic scope" value="Bacteria"/>
</dbReference>
<dbReference type="GO" id="GO:0030313">
    <property type="term" value="C:cell envelope"/>
    <property type="evidence" value="ECO:0007669"/>
    <property type="project" value="UniProtKB-SubCell"/>
</dbReference>
<dbReference type="STRING" id="740709.A10D4_07460"/>
<dbReference type="SUPFAM" id="SSF111369">
    <property type="entry name" value="HlyD-like secretion proteins"/>
    <property type="match status" value="1"/>
</dbReference>
<dbReference type="Pfam" id="PF25917">
    <property type="entry name" value="BSH_RND"/>
    <property type="match status" value="1"/>
</dbReference>
<reference evidence="7 8" key="1">
    <citation type="journal article" date="2012" name="J. Bacteriol.">
        <title>Genome Sequence of Idiomarina xiamenensis Type Strain 10-D-4.</title>
        <authorList>
            <person name="Lai Q."/>
            <person name="Wang L."/>
            <person name="Wang W."/>
            <person name="Shao Z."/>
        </authorList>
    </citation>
    <scope>NUCLEOTIDE SEQUENCE [LARGE SCALE GENOMIC DNA]</scope>
    <source>
        <strain evidence="7 8">10-D-4</strain>
    </source>
</reference>
<comment type="subcellular location">
    <subcellularLocation>
        <location evidence="1">Cell envelope</location>
    </subcellularLocation>
</comment>
<dbReference type="Pfam" id="PF25990">
    <property type="entry name" value="Beta-barrel_YknX"/>
    <property type="match status" value="1"/>
</dbReference>
<keyword evidence="4" id="KW-0812">Transmembrane</keyword>
<dbReference type="PATRIC" id="fig|740709.3.peg.1517"/>
<evidence type="ECO:0000313" key="8">
    <source>
        <dbReference type="Proteomes" id="UP000014115"/>
    </source>
</evidence>
<dbReference type="InterPro" id="IPR058625">
    <property type="entry name" value="MdtA-like_BSH"/>
</dbReference>
<dbReference type="Gene3D" id="1.10.287.470">
    <property type="entry name" value="Helix hairpin bin"/>
    <property type="match status" value="1"/>
</dbReference>
<dbReference type="EMBL" id="AMRG01000008">
    <property type="protein sequence ID" value="EKE83667.1"/>
    <property type="molecule type" value="Genomic_DNA"/>
</dbReference>
<feature type="domain" description="YknX-like beta-barrel" evidence="6">
    <location>
        <begin position="259"/>
        <end position="348"/>
    </location>
</feature>
<keyword evidence="8" id="KW-1185">Reference proteome</keyword>
<dbReference type="GO" id="GO:0055085">
    <property type="term" value="P:transmembrane transport"/>
    <property type="evidence" value="ECO:0007669"/>
    <property type="project" value="InterPro"/>
</dbReference>
<dbReference type="Proteomes" id="UP000014115">
    <property type="component" value="Unassembled WGS sequence"/>
</dbReference>
<dbReference type="AlphaFoldDB" id="K2KAW8"/>
<accession>K2KAW8</accession>
<evidence type="ECO:0000256" key="4">
    <source>
        <dbReference type="SAM" id="Phobius"/>
    </source>
</evidence>
<evidence type="ECO:0000313" key="7">
    <source>
        <dbReference type="EMBL" id="EKE83667.1"/>
    </source>
</evidence>
<evidence type="ECO:0000256" key="1">
    <source>
        <dbReference type="ARBA" id="ARBA00004196"/>
    </source>
</evidence>
<dbReference type="PANTHER" id="PTHR30386:SF19">
    <property type="entry name" value="MULTIDRUG EXPORT PROTEIN EMRA-RELATED"/>
    <property type="match status" value="1"/>
</dbReference>
<comment type="caution">
    <text evidence="7">The sequence shown here is derived from an EMBL/GenBank/DDBJ whole genome shotgun (WGS) entry which is preliminary data.</text>
</comment>
<keyword evidence="4" id="KW-1133">Transmembrane helix</keyword>
<sequence>MEEQQMMNKQIANGSGAKTQQGKLSLRLLLLVLVPLLVVLVSGFIYVTGGRYVETENAYVHNDKVSIIPEVSGNVATVYVNENQHVQRGEVLFQIEATPYELKVAQARSALAKVSTDIETLKASYAEQQQKLVLAHANRDYAAREYQRQQELANSQSVSASVLDKYQHQLAVAKEDVHAVEQGLRRIKASLAGDPNIQVSQHPLYQQAQASLAQAQRDLAQTRVVAEFAGSASKTPTAGQYIDPRNPAMMLVADKQAWVEANLKETQLTFVRVGQPVALHVDAYPDQVWQGYVKSIAPATGSEYAILPAQNATGNWVKVVQRVPVRIAVEARADAPELRAGMSVEISIDTGWHQRGPDFLQPLVALLQQSVNDKPVRLTDVSQKSAADEGGRTAALTVQQGG</sequence>
<organism evidence="7 8">
    <name type="scientific">Idiomarina xiamenensis 10-D-4</name>
    <dbReference type="NCBI Taxonomy" id="740709"/>
    <lineage>
        <taxon>Bacteria</taxon>
        <taxon>Pseudomonadati</taxon>
        <taxon>Pseudomonadota</taxon>
        <taxon>Gammaproteobacteria</taxon>
        <taxon>Alteromonadales</taxon>
        <taxon>Idiomarinaceae</taxon>
        <taxon>Idiomarina</taxon>
    </lineage>
</organism>